<organism evidence="2 3">
    <name type="scientific">Drosophila mojavensis</name>
    <name type="common">Fruit fly</name>
    <dbReference type="NCBI Taxonomy" id="7230"/>
    <lineage>
        <taxon>Eukaryota</taxon>
        <taxon>Metazoa</taxon>
        <taxon>Ecdysozoa</taxon>
        <taxon>Arthropoda</taxon>
        <taxon>Hexapoda</taxon>
        <taxon>Insecta</taxon>
        <taxon>Pterygota</taxon>
        <taxon>Neoptera</taxon>
        <taxon>Endopterygota</taxon>
        <taxon>Diptera</taxon>
        <taxon>Brachycera</taxon>
        <taxon>Muscomorpha</taxon>
        <taxon>Ephydroidea</taxon>
        <taxon>Drosophilidae</taxon>
        <taxon>Drosophila</taxon>
    </lineage>
</organism>
<dbReference type="EMBL" id="CH933808">
    <property type="protein sequence ID" value="EDW08788.2"/>
    <property type="molecule type" value="Genomic_DNA"/>
</dbReference>
<dbReference type="InParanoid" id="B4KMP6"/>
<dbReference type="Proteomes" id="UP000009192">
    <property type="component" value="Unassembled WGS sequence"/>
</dbReference>
<dbReference type="HOGENOM" id="CLU_143063_0_0_1"/>
<evidence type="ECO:0000313" key="3">
    <source>
        <dbReference type="Proteomes" id="UP000009192"/>
    </source>
</evidence>
<keyword evidence="1" id="KW-0472">Membrane</keyword>
<sequence>MRQMLSAKRTELFIGLLAMGVAMLTSSLSHDYNEQMLKYLMIIARLQFVATCVLLFGILKAHQQHKDKCMLFWLLTTPCLFFGLIFYGISRWYYWRILSSVITVSIYWLAAIAVLYMLIIMYNHYVALTLGPIEAVAAPPETEPTKEQLAKLNGQV</sequence>
<evidence type="ECO:0000313" key="2">
    <source>
        <dbReference type="EMBL" id="EDW08788.2"/>
    </source>
</evidence>
<dbReference type="AlphaFoldDB" id="B4KMP6"/>
<keyword evidence="3" id="KW-1185">Reference proteome</keyword>
<accession>B4KMP6</accession>
<keyword evidence="1" id="KW-1133">Transmembrane helix</keyword>
<reference evidence="2 3" key="1">
    <citation type="journal article" date="2007" name="Nature">
        <title>Evolution of genes and genomes on the Drosophila phylogeny.</title>
        <authorList>
            <consortium name="Drosophila 12 Genomes Consortium"/>
            <person name="Clark A.G."/>
            <person name="Eisen M.B."/>
            <person name="Smith D.R."/>
            <person name="Bergman C.M."/>
            <person name="Oliver B."/>
            <person name="Markow T.A."/>
            <person name="Kaufman T.C."/>
            <person name="Kellis M."/>
            <person name="Gelbart W."/>
            <person name="Iyer V.N."/>
            <person name="Pollard D.A."/>
            <person name="Sackton T.B."/>
            <person name="Larracuente A.M."/>
            <person name="Singh N.D."/>
            <person name="Abad J.P."/>
            <person name="Abt D.N."/>
            <person name="Adryan B."/>
            <person name="Aguade M."/>
            <person name="Akashi H."/>
            <person name="Anderson W.W."/>
            <person name="Aquadro C.F."/>
            <person name="Ardell D.H."/>
            <person name="Arguello R."/>
            <person name="Artieri C.G."/>
            <person name="Barbash D.A."/>
            <person name="Barker D."/>
            <person name="Barsanti P."/>
            <person name="Batterham P."/>
            <person name="Batzoglou S."/>
            <person name="Begun D."/>
            <person name="Bhutkar A."/>
            <person name="Blanco E."/>
            <person name="Bosak S.A."/>
            <person name="Bradley R.K."/>
            <person name="Brand A.D."/>
            <person name="Brent M.R."/>
            <person name="Brooks A.N."/>
            <person name="Brown R.H."/>
            <person name="Butlin R.K."/>
            <person name="Caggese C."/>
            <person name="Calvi B.R."/>
            <person name="Bernardo de Carvalho A."/>
            <person name="Caspi A."/>
            <person name="Castrezana S."/>
            <person name="Celniker S.E."/>
            <person name="Chang J.L."/>
            <person name="Chapple C."/>
            <person name="Chatterji S."/>
            <person name="Chinwalla A."/>
            <person name="Civetta A."/>
            <person name="Clifton S.W."/>
            <person name="Comeron J.M."/>
            <person name="Costello J.C."/>
            <person name="Coyne J.A."/>
            <person name="Daub J."/>
            <person name="David R.G."/>
            <person name="Delcher A.L."/>
            <person name="Delehaunty K."/>
            <person name="Do C.B."/>
            <person name="Ebling H."/>
            <person name="Edwards K."/>
            <person name="Eickbush T."/>
            <person name="Evans J.D."/>
            <person name="Filipski A."/>
            <person name="Findeiss S."/>
            <person name="Freyhult E."/>
            <person name="Fulton L."/>
            <person name="Fulton R."/>
            <person name="Garcia A.C."/>
            <person name="Gardiner A."/>
            <person name="Garfield D.A."/>
            <person name="Garvin B.E."/>
            <person name="Gibson G."/>
            <person name="Gilbert D."/>
            <person name="Gnerre S."/>
            <person name="Godfrey J."/>
            <person name="Good R."/>
            <person name="Gotea V."/>
            <person name="Gravely B."/>
            <person name="Greenberg A.J."/>
            <person name="Griffiths-Jones S."/>
            <person name="Gross S."/>
            <person name="Guigo R."/>
            <person name="Gustafson E.A."/>
            <person name="Haerty W."/>
            <person name="Hahn M.W."/>
            <person name="Halligan D.L."/>
            <person name="Halpern A.L."/>
            <person name="Halter G.M."/>
            <person name="Han M.V."/>
            <person name="Heger A."/>
            <person name="Hillier L."/>
            <person name="Hinrichs A.S."/>
            <person name="Holmes I."/>
            <person name="Hoskins R.A."/>
            <person name="Hubisz M.J."/>
            <person name="Hultmark D."/>
            <person name="Huntley M.A."/>
            <person name="Jaffe D.B."/>
            <person name="Jagadeeshan S."/>
            <person name="Jeck W.R."/>
            <person name="Johnson J."/>
            <person name="Jones C.D."/>
            <person name="Jordan W.C."/>
            <person name="Karpen G.H."/>
            <person name="Kataoka E."/>
            <person name="Keightley P.D."/>
            <person name="Kheradpour P."/>
            <person name="Kirkness E.F."/>
            <person name="Koerich L.B."/>
            <person name="Kristiansen K."/>
            <person name="Kudrna D."/>
            <person name="Kulathinal R.J."/>
            <person name="Kumar S."/>
            <person name="Kwok R."/>
            <person name="Lander E."/>
            <person name="Langley C.H."/>
            <person name="Lapoint R."/>
            <person name="Lazzaro B.P."/>
            <person name="Lee S.J."/>
            <person name="Levesque L."/>
            <person name="Li R."/>
            <person name="Lin C.F."/>
            <person name="Lin M.F."/>
            <person name="Lindblad-Toh K."/>
            <person name="Llopart A."/>
            <person name="Long M."/>
            <person name="Low L."/>
            <person name="Lozovsky E."/>
            <person name="Lu J."/>
            <person name="Luo M."/>
            <person name="Machado C.A."/>
            <person name="Makalowski W."/>
            <person name="Marzo M."/>
            <person name="Matsuda M."/>
            <person name="Matzkin L."/>
            <person name="McAllister B."/>
            <person name="McBride C.S."/>
            <person name="McKernan B."/>
            <person name="McKernan K."/>
            <person name="Mendez-Lago M."/>
            <person name="Minx P."/>
            <person name="Mollenhauer M.U."/>
            <person name="Montooth K."/>
            <person name="Mount S.M."/>
            <person name="Mu X."/>
            <person name="Myers E."/>
            <person name="Negre B."/>
            <person name="Newfeld S."/>
            <person name="Nielsen R."/>
            <person name="Noor M.A."/>
            <person name="O'Grady P."/>
            <person name="Pachter L."/>
            <person name="Papaceit M."/>
            <person name="Parisi M.J."/>
            <person name="Parisi M."/>
            <person name="Parts L."/>
            <person name="Pedersen J.S."/>
            <person name="Pesole G."/>
            <person name="Phillippy A.M."/>
            <person name="Ponting C.P."/>
            <person name="Pop M."/>
            <person name="Porcelli D."/>
            <person name="Powell J.R."/>
            <person name="Prohaska S."/>
            <person name="Pruitt K."/>
            <person name="Puig M."/>
            <person name="Quesneville H."/>
            <person name="Ram K.R."/>
            <person name="Rand D."/>
            <person name="Rasmussen M.D."/>
            <person name="Reed L.K."/>
            <person name="Reenan R."/>
            <person name="Reily A."/>
            <person name="Remington K.A."/>
            <person name="Rieger T.T."/>
            <person name="Ritchie M.G."/>
            <person name="Robin C."/>
            <person name="Rogers Y.H."/>
            <person name="Rohde C."/>
            <person name="Rozas J."/>
            <person name="Rubenfield M.J."/>
            <person name="Ruiz A."/>
            <person name="Russo S."/>
            <person name="Salzberg S.L."/>
            <person name="Sanchez-Gracia A."/>
            <person name="Saranga D.J."/>
            <person name="Sato H."/>
            <person name="Schaeffer S.W."/>
            <person name="Schatz M.C."/>
            <person name="Schlenke T."/>
            <person name="Schwartz R."/>
            <person name="Segarra C."/>
            <person name="Singh R.S."/>
            <person name="Sirot L."/>
            <person name="Sirota M."/>
            <person name="Sisneros N.B."/>
            <person name="Smith C.D."/>
            <person name="Smith T.F."/>
            <person name="Spieth J."/>
            <person name="Stage D.E."/>
            <person name="Stark A."/>
            <person name="Stephan W."/>
            <person name="Strausberg R.L."/>
            <person name="Strempel S."/>
            <person name="Sturgill D."/>
            <person name="Sutton G."/>
            <person name="Sutton G.G."/>
            <person name="Tao W."/>
            <person name="Teichmann S."/>
            <person name="Tobari Y.N."/>
            <person name="Tomimura Y."/>
            <person name="Tsolas J.M."/>
            <person name="Valente V.L."/>
            <person name="Venter E."/>
            <person name="Venter J.C."/>
            <person name="Vicario S."/>
            <person name="Vieira F.G."/>
            <person name="Vilella A.J."/>
            <person name="Villasante A."/>
            <person name="Walenz B."/>
            <person name="Wang J."/>
            <person name="Wasserman M."/>
            <person name="Watts T."/>
            <person name="Wilson D."/>
            <person name="Wilson R.K."/>
            <person name="Wing R.A."/>
            <person name="Wolfner M.F."/>
            <person name="Wong A."/>
            <person name="Wong G.K."/>
            <person name="Wu C.I."/>
            <person name="Wu G."/>
            <person name="Yamamoto D."/>
            <person name="Yang H.P."/>
            <person name="Yang S.P."/>
            <person name="Yorke J.A."/>
            <person name="Yoshida K."/>
            <person name="Zdobnov E."/>
            <person name="Zhang P."/>
            <person name="Zhang Y."/>
            <person name="Zimin A.V."/>
            <person name="Baldwin J."/>
            <person name="Abdouelleil A."/>
            <person name="Abdulkadir J."/>
            <person name="Abebe A."/>
            <person name="Abera B."/>
            <person name="Abreu J."/>
            <person name="Acer S.C."/>
            <person name="Aftuck L."/>
            <person name="Alexander A."/>
            <person name="An P."/>
            <person name="Anderson E."/>
            <person name="Anderson S."/>
            <person name="Arachi H."/>
            <person name="Azer M."/>
            <person name="Bachantsang P."/>
            <person name="Barry A."/>
            <person name="Bayul T."/>
            <person name="Berlin A."/>
            <person name="Bessette D."/>
            <person name="Bloom T."/>
            <person name="Blye J."/>
            <person name="Boguslavskiy L."/>
            <person name="Bonnet C."/>
            <person name="Boukhgalter B."/>
            <person name="Bourzgui I."/>
            <person name="Brown A."/>
            <person name="Cahill P."/>
            <person name="Channer S."/>
            <person name="Cheshatsang Y."/>
            <person name="Chuda L."/>
            <person name="Citroen M."/>
            <person name="Collymore A."/>
            <person name="Cooke P."/>
            <person name="Costello M."/>
            <person name="D'Aco K."/>
            <person name="Daza R."/>
            <person name="De Haan G."/>
            <person name="DeGray S."/>
            <person name="DeMaso C."/>
            <person name="Dhargay N."/>
            <person name="Dooley K."/>
            <person name="Dooley E."/>
            <person name="Doricent M."/>
            <person name="Dorje P."/>
            <person name="Dorjee K."/>
            <person name="Dupes A."/>
            <person name="Elong R."/>
            <person name="Falk J."/>
            <person name="Farina A."/>
            <person name="Faro S."/>
            <person name="Ferguson D."/>
            <person name="Fisher S."/>
            <person name="Foley C.D."/>
            <person name="Franke A."/>
            <person name="Friedrich D."/>
            <person name="Gadbois L."/>
            <person name="Gearin G."/>
            <person name="Gearin C.R."/>
            <person name="Giannoukos G."/>
            <person name="Goode T."/>
            <person name="Graham J."/>
            <person name="Grandbois E."/>
            <person name="Grewal S."/>
            <person name="Gyaltsen K."/>
            <person name="Hafez N."/>
            <person name="Hagos B."/>
            <person name="Hall J."/>
            <person name="Henson C."/>
            <person name="Hollinger A."/>
            <person name="Honan T."/>
            <person name="Huard M.D."/>
            <person name="Hughes L."/>
            <person name="Hurhula B."/>
            <person name="Husby M.E."/>
            <person name="Kamat A."/>
            <person name="Kanga B."/>
            <person name="Kashin S."/>
            <person name="Khazanovich D."/>
            <person name="Kisner P."/>
            <person name="Lance K."/>
            <person name="Lara M."/>
            <person name="Lee W."/>
            <person name="Lennon N."/>
            <person name="Letendre F."/>
            <person name="LeVine R."/>
            <person name="Lipovsky A."/>
            <person name="Liu X."/>
            <person name="Liu J."/>
            <person name="Liu S."/>
            <person name="Lokyitsang T."/>
            <person name="Lokyitsang Y."/>
            <person name="Lubonja R."/>
            <person name="Lui A."/>
            <person name="MacDonald P."/>
            <person name="Magnisalis V."/>
            <person name="Maru K."/>
            <person name="Matthews C."/>
            <person name="McCusker W."/>
            <person name="McDonough S."/>
            <person name="Mehta T."/>
            <person name="Meldrim J."/>
            <person name="Meneus L."/>
            <person name="Mihai O."/>
            <person name="Mihalev A."/>
            <person name="Mihova T."/>
            <person name="Mittelman R."/>
            <person name="Mlenga V."/>
            <person name="Montmayeur A."/>
            <person name="Mulrain L."/>
            <person name="Navidi A."/>
            <person name="Naylor J."/>
            <person name="Negash T."/>
            <person name="Nguyen T."/>
            <person name="Nguyen N."/>
            <person name="Nicol R."/>
            <person name="Norbu C."/>
            <person name="Norbu N."/>
            <person name="Novod N."/>
            <person name="O'Neill B."/>
            <person name="Osman S."/>
            <person name="Markiewicz E."/>
            <person name="Oyono O.L."/>
            <person name="Patti C."/>
            <person name="Phunkhang P."/>
            <person name="Pierre F."/>
            <person name="Priest M."/>
            <person name="Raghuraman S."/>
            <person name="Rege F."/>
            <person name="Reyes R."/>
            <person name="Rise C."/>
            <person name="Rogov P."/>
            <person name="Ross K."/>
            <person name="Ryan E."/>
            <person name="Settipalli S."/>
            <person name="Shea T."/>
            <person name="Sherpa N."/>
            <person name="Shi L."/>
            <person name="Shih D."/>
            <person name="Sparrow T."/>
            <person name="Spaulding J."/>
            <person name="Stalker J."/>
            <person name="Stange-Thomann N."/>
            <person name="Stavropoulos S."/>
            <person name="Stone C."/>
            <person name="Strader C."/>
            <person name="Tesfaye S."/>
            <person name="Thomson T."/>
            <person name="Thoulutsang Y."/>
            <person name="Thoulutsang D."/>
            <person name="Topham K."/>
            <person name="Topping I."/>
            <person name="Tsamla T."/>
            <person name="Vassiliev H."/>
            <person name="Vo A."/>
            <person name="Wangchuk T."/>
            <person name="Wangdi T."/>
            <person name="Weiand M."/>
            <person name="Wilkinson J."/>
            <person name="Wilson A."/>
            <person name="Yadav S."/>
            <person name="Young G."/>
            <person name="Yu Q."/>
            <person name="Zembek L."/>
            <person name="Zhong D."/>
            <person name="Zimmer A."/>
            <person name="Zwirko Z."/>
            <person name="Jaffe D.B."/>
            <person name="Alvarez P."/>
            <person name="Brockman W."/>
            <person name="Butler J."/>
            <person name="Chin C."/>
            <person name="Gnerre S."/>
            <person name="Grabherr M."/>
            <person name="Kleber M."/>
            <person name="Mauceli E."/>
            <person name="MacCallum I."/>
        </authorList>
    </citation>
    <scope>NUCLEOTIDE SEQUENCE [LARGE SCALE GENOMIC DNA]</scope>
    <source>
        <strain evidence="3">Tucson 15081-1352.22</strain>
    </source>
</reference>
<dbReference type="KEGG" id="dmo:Dmoj_GI20143"/>
<keyword evidence="1" id="KW-0812">Transmembrane</keyword>
<name>B4KMP6_DROMO</name>
<feature type="transmembrane region" description="Helical" evidence="1">
    <location>
        <begin position="39"/>
        <end position="59"/>
    </location>
</feature>
<dbReference type="OrthoDB" id="7866960at2759"/>
<proteinExistence type="predicted"/>
<gene>
    <name evidence="2" type="primary">Dmoj\GI20143</name>
    <name evidence="2" type="ORF">Dmoj_GI20143</name>
</gene>
<feature type="transmembrane region" description="Helical" evidence="1">
    <location>
        <begin position="95"/>
        <end position="119"/>
    </location>
</feature>
<feature type="transmembrane region" description="Helical" evidence="1">
    <location>
        <begin position="71"/>
        <end position="89"/>
    </location>
</feature>
<evidence type="ECO:0000256" key="1">
    <source>
        <dbReference type="SAM" id="Phobius"/>
    </source>
</evidence>
<protein>
    <submittedName>
        <fullName evidence="2">Uncharacterized protein</fullName>
    </submittedName>
</protein>